<name>A0ABY2SGL2_9HYPH</name>
<protein>
    <submittedName>
        <fullName evidence="2">Baseplate assembly protein</fullName>
    </submittedName>
</protein>
<proteinExistence type="predicted"/>
<evidence type="ECO:0000313" key="3">
    <source>
        <dbReference type="Proteomes" id="UP000305202"/>
    </source>
</evidence>
<accession>A0ABY2SGL2</accession>
<reference evidence="2 3" key="1">
    <citation type="submission" date="2019-04" db="EMBL/GenBank/DDBJ databases">
        <authorList>
            <person name="Li M."/>
            <person name="Gao C."/>
        </authorList>
    </citation>
    <scope>NUCLEOTIDE SEQUENCE [LARGE SCALE GENOMIC DNA]</scope>
    <source>
        <strain evidence="2 3">BGMRC 2031</strain>
    </source>
</reference>
<dbReference type="SUPFAM" id="SSF69255">
    <property type="entry name" value="gp5 N-terminal domain-like"/>
    <property type="match status" value="1"/>
</dbReference>
<dbReference type="Gene3D" id="2.40.50.230">
    <property type="entry name" value="Gp5 N-terminal domain"/>
    <property type="match status" value="1"/>
</dbReference>
<dbReference type="Pfam" id="PF18946">
    <property type="entry name" value="Apex"/>
    <property type="match status" value="1"/>
</dbReference>
<evidence type="ECO:0000313" key="2">
    <source>
        <dbReference type="EMBL" id="TKI03588.1"/>
    </source>
</evidence>
<dbReference type="InterPro" id="IPR044033">
    <property type="entry name" value="GpV-like_apex"/>
</dbReference>
<gene>
    <name evidence="2" type="ORF">FCN80_21155</name>
</gene>
<organism evidence="2 3">
    <name type="scientific">Martelella alba</name>
    <dbReference type="NCBI Taxonomy" id="2590451"/>
    <lineage>
        <taxon>Bacteria</taxon>
        <taxon>Pseudomonadati</taxon>
        <taxon>Pseudomonadota</taxon>
        <taxon>Alphaproteobacteria</taxon>
        <taxon>Hyphomicrobiales</taxon>
        <taxon>Aurantimonadaceae</taxon>
        <taxon>Martelella</taxon>
    </lineage>
</organism>
<keyword evidence="3" id="KW-1185">Reference proteome</keyword>
<dbReference type="EMBL" id="SZPQ01000041">
    <property type="protein sequence ID" value="TKI03588.1"/>
    <property type="molecule type" value="Genomic_DNA"/>
</dbReference>
<dbReference type="Proteomes" id="UP000305202">
    <property type="component" value="Unassembled WGS sequence"/>
</dbReference>
<feature type="region of interest" description="Disordered" evidence="1">
    <location>
        <begin position="187"/>
        <end position="208"/>
    </location>
</feature>
<dbReference type="RefSeq" id="WP_136992328.1">
    <property type="nucleotide sequence ID" value="NZ_SZPQ01000041.1"/>
</dbReference>
<feature type="compositionally biased region" description="Polar residues" evidence="1">
    <location>
        <begin position="197"/>
        <end position="208"/>
    </location>
</feature>
<dbReference type="InterPro" id="IPR037026">
    <property type="entry name" value="Vgr_OB-fold_dom_sf"/>
</dbReference>
<comment type="caution">
    <text evidence="2">The sequence shown here is derived from an EMBL/GenBank/DDBJ whole genome shotgun (WGS) entry which is preliminary data.</text>
</comment>
<evidence type="ECO:0000256" key="1">
    <source>
        <dbReference type="SAM" id="MobiDB-lite"/>
    </source>
</evidence>
<sequence length="208" mass="21673">MRALLNAMTRNAAQAQAGVAGPRQGIITAYDPDVYAVKVQIQPTGEETGWIPLSTDWVGNGWGLAAGPMIGAIVGVDFDSGLMGAGMATGQYYNDVDRCPGPPSGEFWLVHKDGAYIKLTNDKKVTIVDGAGSSLVMNGDTTGEMSFAGGLTVNADMQINGNVTASGDISDQNGERGTVQHIRDEYNAHGHPGVESGDSTTDTPNNTL</sequence>